<evidence type="ECO:0000313" key="12">
    <source>
        <dbReference type="Proteomes" id="UP000276133"/>
    </source>
</evidence>
<feature type="coiled-coil region" evidence="8">
    <location>
        <begin position="492"/>
        <end position="526"/>
    </location>
</feature>
<dbReference type="PROSITE" id="PS50082">
    <property type="entry name" value="WD_REPEATS_2"/>
    <property type="match status" value="3"/>
</dbReference>
<dbReference type="Pfam" id="PF16300">
    <property type="entry name" value="WD40_4"/>
    <property type="match status" value="1"/>
</dbReference>
<dbReference type="Gene3D" id="2.130.10.10">
    <property type="entry name" value="YVTN repeat-like/Quinoprotein amine dehydrogenase"/>
    <property type="match status" value="1"/>
</dbReference>
<feature type="repeat" description="WD" evidence="6">
    <location>
        <begin position="127"/>
        <end position="169"/>
    </location>
</feature>
<feature type="repeat" description="WD" evidence="6">
    <location>
        <begin position="77"/>
        <end position="119"/>
    </location>
</feature>
<dbReference type="PANTHER" id="PTHR10856">
    <property type="entry name" value="CORONIN"/>
    <property type="match status" value="1"/>
</dbReference>
<keyword evidence="3 7" id="KW-0677">Repeat</keyword>
<evidence type="ECO:0000256" key="8">
    <source>
        <dbReference type="SAM" id="Coils"/>
    </source>
</evidence>
<reference evidence="11 12" key="1">
    <citation type="journal article" date="2018" name="Sci. Rep.">
        <title>Genomic signatures of local adaptation to the degree of environmental predictability in rotifers.</title>
        <authorList>
            <person name="Franch-Gras L."/>
            <person name="Hahn C."/>
            <person name="Garcia-Roger E.M."/>
            <person name="Carmona M.J."/>
            <person name="Serra M."/>
            <person name="Gomez A."/>
        </authorList>
    </citation>
    <scope>NUCLEOTIDE SEQUENCE [LARGE SCALE GENOMIC DNA]</scope>
    <source>
        <strain evidence="11">HYR1</strain>
    </source>
</reference>
<feature type="compositionally biased region" description="Low complexity" evidence="9">
    <location>
        <begin position="442"/>
        <end position="462"/>
    </location>
</feature>
<dbReference type="InterPro" id="IPR015505">
    <property type="entry name" value="Coronin"/>
</dbReference>
<organism evidence="11 12">
    <name type="scientific">Brachionus plicatilis</name>
    <name type="common">Marine rotifer</name>
    <name type="synonym">Brachionus muelleri</name>
    <dbReference type="NCBI Taxonomy" id="10195"/>
    <lineage>
        <taxon>Eukaryota</taxon>
        <taxon>Metazoa</taxon>
        <taxon>Spiralia</taxon>
        <taxon>Gnathifera</taxon>
        <taxon>Rotifera</taxon>
        <taxon>Eurotatoria</taxon>
        <taxon>Monogononta</taxon>
        <taxon>Pseudotrocha</taxon>
        <taxon>Ploima</taxon>
        <taxon>Brachionidae</taxon>
        <taxon>Brachionus</taxon>
    </lineage>
</organism>
<evidence type="ECO:0000256" key="2">
    <source>
        <dbReference type="ARBA" id="ARBA00022574"/>
    </source>
</evidence>
<evidence type="ECO:0000256" key="4">
    <source>
        <dbReference type="ARBA" id="ARBA00023054"/>
    </source>
</evidence>
<feature type="domain" description="DUF1899" evidence="10">
    <location>
        <begin position="4"/>
        <end position="68"/>
    </location>
</feature>
<name>A0A3M7QVF8_BRAPC</name>
<keyword evidence="12" id="KW-1185">Reference proteome</keyword>
<dbReference type="SUPFAM" id="SSF50978">
    <property type="entry name" value="WD40 repeat-like"/>
    <property type="match status" value="1"/>
</dbReference>
<feature type="region of interest" description="Disordered" evidence="9">
    <location>
        <begin position="442"/>
        <end position="477"/>
    </location>
</feature>
<dbReference type="InterPro" id="IPR015048">
    <property type="entry name" value="DUF1899"/>
</dbReference>
<dbReference type="Pfam" id="PF00400">
    <property type="entry name" value="WD40"/>
    <property type="match status" value="3"/>
</dbReference>
<dbReference type="EMBL" id="REGN01004975">
    <property type="protein sequence ID" value="RNA15332.1"/>
    <property type="molecule type" value="Genomic_DNA"/>
</dbReference>
<comment type="similarity">
    <text evidence="1 7">Belongs to the WD repeat coronin family.</text>
</comment>
<evidence type="ECO:0000256" key="6">
    <source>
        <dbReference type="PROSITE-ProRule" id="PRU00221"/>
    </source>
</evidence>
<dbReference type="PANTHER" id="PTHR10856:SF0">
    <property type="entry name" value="CORONIN"/>
    <property type="match status" value="1"/>
</dbReference>
<dbReference type="GO" id="GO:0007015">
    <property type="term" value="P:actin filament organization"/>
    <property type="evidence" value="ECO:0007669"/>
    <property type="project" value="TreeGrafter"/>
</dbReference>
<keyword evidence="4 8" id="KW-0175">Coiled coil</keyword>
<sequence length="532" mass="59495">MSVKVVRNSKFRHVFGQSQKKENCYDNIRITKSSWDSTFCCVNPKFLAIITEAAGGGAFLVMPVDKVGRVDRDVPLVVGHKATVLDIAWCPHNDNLIASASEDCTVKVWEIPDGGLSKNLTDCVADLVAHQRRVGVINWHPSAHLVLLSAGSDNKIFIWNVATAEIFTEISIHTDTIYSAAWNYNGSLLLTSCKDKMLRMFDPRTGKLLKEGKGHTATKPMRGLFMKDGRVFTTGFSRTGERQYALYDGESLECLTMEELDNSNGLLFPFYDEDTNMIYLCGKGDSAIRYFEYTPEAPYIHYLNTHQSSDPQRGMGWMTKRGLNVNNCEISKFYKLHNSGLCEVITMTVPRKSELFQEDLYPDTAAQQASISAEEWFAGKDADPVMMSLKDVFLANQSQKEQKSGGSVLRQASRRIAELGKPGQRDSANTEIQSASMSRLNMSSLKPPLSNPSNSNTPSHEPSPQPQGTNGNTPASYTPNALYTVGVEADMFTKLQEEIKRMKIIVKGHEKRIKTLEDRLNEMNMNYDDEDD</sequence>
<evidence type="ECO:0000259" key="10">
    <source>
        <dbReference type="SMART" id="SM01166"/>
    </source>
</evidence>
<keyword evidence="5" id="KW-0009">Actin-binding</keyword>
<protein>
    <recommendedName>
        <fullName evidence="7">Coronin</fullName>
    </recommendedName>
</protein>
<dbReference type="PROSITE" id="PS00678">
    <property type="entry name" value="WD_REPEATS_1"/>
    <property type="match status" value="2"/>
</dbReference>
<dbReference type="FunFam" id="2.130.10.10:FF:000502">
    <property type="entry name" value="Coronin"/>
    <property type="match status" value="1"/>
</dbReference>
<dbReference type="Proteomes" id="UP000276133">
    <property type="component" value="Unassembled WGS sequence"/>
</dbReference>
<dbReference type="InterPro" id="IPR019775">
    <property type="entry name" value="WD40_repeat_CS"/>
</dbReference>
<evidence type="ECO:0000256" key="5">
    <source>
        <dbReference type="ARBA" id="ARBA00023203"/>
    </source>
</evidence>
<evidence type="ECO:0000256" key="9">
    <source>
        <dbReference type="SAM" id="MobiDB-lite"/>
    </source>
</evidence>
<feature type="repeat" description="WD" evidence="6">
    <location>
        <begin position="170"/>
        <end position="211"/>
    </location>
</feature>
<dbReference type="InterPro" id="IPR036322">
    <property type="entry name" value="WD40_repeat_dom_sf"/>
</dbReference>
<dbReference type="SMART" id="SM01166">
    <property type="entry name" value="DUF1899"/>
    <property type="match status" value="1"/>
</dbReference>
<dbReference type="InterPro" id="IPR015943">
    <property type="entry name" value="WD40/YVTN_repeat-like_dom_sf"/>
</dbReference>
<evidence type="ECO:0000256" key="3">
    <source>
        <dbReference type="ARBA" id="ARBA00022737"/>
    </source>
</evidence>
<proteinExistence type="inferred from homology"/>
<dbReference type="Pfam" id="PF08953">
    <property type="entry name" value="DUF1899"/>
    <property type="match status" value="1"/>
</dbReference>
<comment type="caution">
    <text evidence="11">The sequence shown here is derived from an EMBL/GenBank/DDBJ whole genome shotgun (WGS) entry which is preliminary data.</text>
</comment>
<dbReference type="STRING" id="10195.A0A3M7QVF8"/>
<dbReference type="InterPro" id="IPR001680">
    <property type="entry name" value="WD40_rpt"/>
</dbReference>
<dbReference type="OrthoDB" id="1850764at2759"/>
<accession>A0A3M7QVF8</accession>
<dbReference type="PROSITE" id="PS50294">
    <property type="entry name" value="WD_REPEATS_REGION"/>
    <property type="match status" value="2"/>
</dbReference>
<dbReference type="AlphaFoldDB" id="A0A3M7QVF8"/>
<dbReference type="GO" id="GO:0051015">
    <property type="term" value="F:actin filament binding"/>
    <property type="evidence" value="ECO:0007669"/>
    <property type="project" value="TreeGrafter"/>
</dbReference>
<gene>
    <name evidence="11" type="ORF">BpHYR1_010775</name>
</gene>
<feature type="compositionally biased region" description="Polar residues" evidence="9">
    <location>
        <begin position="466"/>
        <end position="477"/>
    </location>
</feature>
<evidence type="ECO:0000256" key="1">
    <source>
        <dbReference type="ARBA" id="ARBA00009482"/>
    </source>
</evidence>
<keyword evidence="2 6" id="KW-0853">WD repeat</keyword>
<dbReference type="SMART" id="SM00320">
    <property type="entry name" value="WD40"/>
    <property type="match status" value="3"/>
</dbReference>
<evidence type="ECO:0000313" key="11">
    <source>
        <dbReference type="EMBL" id="RNA15332.1"/>
    </source>
</evidence>
<dbReference type="SMART" id="SM01167">
    <property type="entry name" value="DUF1900"/>
    <property type="match status" value="1"/>
</dbReference>
<evidence type="ECO:0000256" key="7">
    <source>
        <dbReference type="RuleBase" id="RU280818"/>
    </source>
</evidence>